<keyword evidence="3" id="KW-1185">Reference proteome</keyword>
<dbReference type="AlphaFoldDB" id="A0A7X0D3T6"/>
<dbReference type="RefSeq" id="WP_184072963.1">
    <property type="nucleotide sequence ID" value="NZ_JACHDS010000001.1"/>
</dbReference>
<organism evidence="2 3">
    <name type="scientific">Nocardiopsis mwathae</name>
    <dbReference type="NCBI Taxonomy" id="1472723"/>
    <lineage>
        <taxon>Bacteria</taxon>
        <taxon>Bacillati</taxon>
        <taxon>Actinomycetota</taxon>
        <taxon>Actinomycetes</taxon>
        <taxon>Streptosporangiales</taxon>
        <taxon>Nocardiopsidaceae</taxon>
        <taxon>Nocardiopsis</taxon>
    </lineage>
</organism>
<comment type="caution">
    <text evidence="2">The sequence shown here is derived from an EMBL/GenBank/DDBJ whole genome shotgun (WGS) entry which is preliminary data.</text>
</comment>
<feature type="compositionally biased region" description="Low complexity" evidence="1">
    <location>
        <begin position="68"/>
        <end position="78"/>
    </location>
</feature>
<dbReference type="EMBL" id="JACHDS010000001">
    <property type="protein sequence ID" value="MBB6170360.1"/>
    <property type="molecule type" value="Genomic_DNA"/>
</dbReference>
<gene>
    <name evidence="2" type="ORF">HNR23_000420</name>
</gene>
<protein>
    <submittedName>
        <fullName evidence="2">Uncharacterized protein</fullName>
    </submittedName>
</protein>
<evidence type="ECO:0000313" key="2">
    <source>
        <dbReference type="EMBL" id="MBB6170360.1"/>
    </source>
</evidence>
<name>A0A7X0D3T6_9ACTN</name>
<dbReference type="PROSITE" id="PS51257">
    <property type="entry name" value="PROKAR_LIPOPROTEIN"/>
    <property type="match status" value="1"/>
</dbReference>
<sequence>MKLSPRNASAIRWRQGAVAAVVAGLVAGCGGGQEATAPPGPREEASEPLWTRWGGTAVPSGPPERSDAAAADAPAGAVDPLPLPGSCASSGLTDAMEDAAERLTDPEFTEVRAEGRLECSWAGYAPREGSQVVLVTFLPERSEVEYPGHVPESARGNPDYFTTPELEALGGLAVVTGGEMFSGVDVHLPGMLMSVTAHRDLDEDELLLEAATETASRLFEAGSTER</sequence>
<accession>A0A7X0D3T6</accession>
<evidence type="ECO:0000256" key="1">
    <source>
        <dbReference type="SAM" id="MobiDB-lite"/>
    </source>
</evidence>
<dbReference type="Proteomes" id="UP000546642">
    <property type="component" value="Unassembled WGS sequence"/>
</dbReference>
<proteinExistence type="predicted"/>
<evidence type="ECO:0000313" key="3">
    <source>
        <dbReference type="Proteomes" id="UP000546642"/>
    </source>
</evidence>
<feature type="region of interest" description="Disordered" evidence="1">
    <location>
        <begin position="32"/>
        <end position="78"/>
    </location>
</feature>
<reference evidence="2 3" key="1">
    <citation type="submission" date="2020-08" db="EMBL/GenBank/DDBJ databases">
        <title>Sequencing the genomes of 1000 actinobacteria strains.</title>
        <authorList>
            <person name="Klenk H.-P."/>
        </authorList>
    </citation>
    <scope>NUCLEOTIDE SEQUENCE [LARGE SCALE GENOMIC DNA]</scope>
    <source>
        <strain evidence="2 3">DSM 46659</strain>
    </source>
</reference>